<feature type="non-terminal residue" evidence="1">
    <location>
        <position position="63"/>
    </location>
</feature>
<gene>
    <name evidence="1" type="ORF">S01H4_64081</name>
</gene>
<name>X1DQJ8_9ZZZZ</name>
<dbReference type="EMBL" id="BART01038746">
    <property type="protein sequence ID" value="GAH07264.1"/>
    <property type="molecule type" value="Genomic_DNA"/>
</dbReference>
<sequence length="63" mass="7476">MTRIYSKRFTETFFKTENNLMLTSPYKSNNLFIILTLKEGTTTSEIFKYVFDYTEPEIKSCIS</sequence>
<proteinExistence type="predicted"/>
<reference evidence="1" key="1">
    <citation type="journal article" date="2014" name="Front. Microbiol.">
        <title>High frequency of phylogenetically diverse reductive dehalogenase-homologous genes in deep subseafloor sedimentary metagenomes.</title>
        <authorList>
            <person name="Kawai M."/>
            <person name="Futagami T."/>
            <person name="Toyoda A."/>
            <person name="Takaki Y."/>
            <person name="Nishi S."/>
            <person name="Hori S."/>
            <person name="Arai W."/>
            <person name="Tsubouchi T."/>
            <person name="Morono Y."/>
            <person name="Uchiyama I."/>
            <person name="Ito T."/>
            <person name="Fujiyama A."/>
            <person name="Inagaki F."/>
            <person name="Takami H."/>
        </authorList>
    </citation>
    <scope>NUCLEOTIDE SEQUENCE</scope>
    <source>
        <strain evidence="1">Expedition CK06-06</strain>
    </source>
</reference>
<dbReference type="AlphaFoldDB" id="X1DQJ8"/>
<comment type="caution">
    <text evidence="1">The sequence shown here is derived from an EMBL/GenBank/DDBJ whole genome shotgun (WGS) entry which is preliminary data.</text>
</comment>
<accession>X1DQJ8</accession>
<organism evidence="1">
    <name type="scientific">marine sediment metagenome</name>
    <dbReference type="NCBI Taxonomy" id="412755"/>
    <lineage>
        <taxon>unclassified sequences</taxon>
        <taxon>metagenomes</taxon>
        <taxon>ecological metagenomes</taxon>
    </lineage>
</organism>
<evidence type="ECO:0000313" key="1">
    <source>
        <dbReference type="EMBL" id="GAH07264.1"/>
    </source>
</evidence>
<protein>
    <submittedName>
        <fullName evidence="1">Uncharacterized protein</fullName>
    </submittedName>
</protein>